<accession>A0ABW4MWL2</accession>
<dbReference type="Pfam" id="PF13305">
    <property type="entry name" value="TetR_C_33"/>
    <property type="match status" value="1"/>
</dbReference>
<dbReference type="InterPro" id="IPR036271">
    <property type="entry name" value="Tet_transcr_reg_TetR-rel_C_sf"/>
</dbReference>
<proteinExistence type="predicted"/>
<keyword evidence="1" id="KW-0805">Transcription regulation</keyword>
<dbReference type="InterPro" id="IPR025996">
    <property type="entry name" value="MT1864/Rv1816-like_C"/>
</dbReference>
<feature type="DNA-binding region" description="H-T-H motif" evidence="4">
    <location>
        <begin position="40"/>
        <end position="59"/>
    </location>
</feature>
<dbReference type="InterPro" id="IPR001647">
    <property type="entry name" value="HTH_TetR"/>
</dbReference>
<dbReference type="Proteomes" id="UP001597237">
    <property type="component" value="Unassembled WGS sequence"/>
</dbReference>
<organism evidence="6 7">
    <name type="scientific">Phenylobacterium terrae</name>
    <dbReference type="NCBI Taxonomy" id="2665495"/>
    <lineage>
        <taxon>Bacteria</taxon>
        <taxon>Pseudomonadati</taxon>
        <taxon>Pseudomonadota</taxon>
        <taxon>Alphaproteobacteria</taxon>
        <taxon>Caulobacterales</taxon>
        <taxon>Caulobacteraceae</taxon>
        <taxon>Phenylobacterium</taxon>
    </lineage>
</organism>
<sequence>MENPDKAAPRRGAYQIGNVRARLLDEALDILEREGLQALNLRDLAARAGITAGSLYHHFDGKSALLAELAAAGFEELRRRVERAGGEAAEGGRVRAWALAYFAFAQDRPALYGLMFDPTIAHAPQVSAARALAMRTIQVFVEGSPVLARASTPADKIALAVWAATHGAASLTLSGAGGPELMGDVIQGLEGLYLRR</sequence>
<dbReference type="InterPro" id="IPR009057">
    <property type="entry name" value="Homeodomain-like_sf"/>
</dbReference>
<dbReference type="PANTHER" id="PTHR30055">
    <property type="entry name" value="HTH-TYPE TRANSCRIPTIONAL REGULATOR RUTR"/>
    <property type="match status" value="1"/>
</dbReference>
<dbReference type="SUPFAM" id="SSF46689">
    <property type="entry name" value="Homeodomain-like"/>
    <property type="match status" value="1"/>
</dbReference>
<comment type="caution">
    <text evidence="6">The sequence shown here is derived from an EMBL/GenBank/DDBJ whole genome shotgun (WGS) entry which is preliminary data.</text>
</comment>
<gene>
    <name evidence="6" type="ORF">ACFSC0_03115</name>
</gene>
<evidence type="ECO:0000256" key="1">
    <source>
        <dbReference type="ARBA" id="ARBA00023015"/>
    </source>
</evidence>
<dbReference type="EMBL" id="JBHUEY010000001">
    <property type="protein sequence ID" value="MFD1782372.1"/>
    <property type="molecule type" value="Genomic_DNA"/>
</dbReference>
<evidence type="ECO:0000313" key="6">
    <source>
        <dbReference type="EMBL" id="MFD1782372.1"/>
    </source>
</evidence>
<protein>
    <submittedName>
        <fullName evidence="6">TetR/AcrR family transcriptional regulator</fullName>
    </submittedName>
</protein>
<dbReference type="Pfam" id="PF00440">
    <property type="entry name" value="TetR_N"/>
    <property type="match status" value="1"/>
</dbReference>
<dbReference type="PRINTS" id="PR00455">
    <property type="entry name" value="HTHTETR"/>
</dbReference>
<evidence type="ECO:0000256" key="3">
    <source>
        <dbReference type="ARBA" id="ARBA00023163"/>
    </source>
</evidence>
<keyword evidence="7" id="KW-1185">Reference proteome</keyword>
<dbReference type="InterPro" id="IPR050109">
    <property type="entry name" value="HTH-type_TetR-like_transc_reg"/>
</dbReference>
<dbReference type="RefSeq" id="WP_377280571.1">
    <property type="nucleotide sequence ID" value="NZ_JBHRSI010000001.1"/>
</dbReference>
<evidence type="ECO:0000259" key="5">
    <source>
        <dbReference type="PROSITE" id="PS50977"/>
    </source>
</evidence>
<keyword evidence="2 4" id="KW-0238">DNA-binding</keyword>
<dbReference type="PANTHER" id="PTHR30055:SF234">
    <property type="entry name" value="HTH-TYPE TRANSCRIPTIONAL REGULATOR BETI"/>
    <property type="match status" value="1"/>
</dbReference>
<evidence type="ECO:0000256" key="2">
    <source>
        <dbReference type="ARBA" id="ARBA00023125"/>
    </source>
</evidence>
<keyword evidence="3" id="KW-0804">Transcription</keyword>
<dbReference type="PROSITE" id="PS50977">
    <property type="entry name" value="HTH_TETR_2"/>
    <property type="match status" value="1"/>
</dbReference>
<reference evidence="7" key="1">
    <citation type="journal article" date="2019" name="Int. J. Syst. Evol. Microbiol.">
        <title>The Global Catalogue of Microorganisms (GCM) 10K type strain sequencing project: providing services to taxonomists for standard genome sequencing and annotation.</title>
        <authorList>
            <consortium name="The Broad Institute Genomics Platform"/>
            <consortium name="The Broad Institute Genome Sequencing Center for Infectious Disease"/>
            <person name="Wu L."/>
            <person name="Ma J."/>
        </authorList>
    </citation>
    <scope>NUCLEOTIDE SEQUENCE [LARGE SCALE GENOMIC DNA]</scope>
    <source>
        <strain evidence="7">DFY28</strain>
    </source>
</reference>
<dbReference type="Gene3D" id="1.10.357.10">
    <property type="entry name" value="Tetracycline Repressor, domain 2"/>
    <property type="match status" value="1"/>
</dbReference>
<evidence type="ECO:0000313" key="7">
    <source>
        <dbReference type="Proteomes" id="UP001597237"/>
    </source>
</evidence>
<dbReference type="SUPFAM" id="SSF48498">
    <property type="entry name" value="Tetracyclin repressor-like, C-terminal domain"/>
    <property type="match status" value="1"/>
</dbReference>
<name>A0ABW4MWL2_9CAUL</name>
<evidence type="ECO:0000256" key="4">
    <source>
        <dbReference type="PROSITE-ProRule" id="PRU00335"/>
    </source>
</evidence>
<feature type="domain" description="HTH tetR-type" evidence="5">
    <location>
        <begin position="17"/>
        <end position="77"/>
    </location>
</feature>